<sequence length="55" mass="6208">MSYELKMLRIITFVQTRLIGFCTDAINRVSTPNSCTDAINRVSTPNYFLLGPTSH</sequence>
<dbReference type="Proteomes" id="UP000326678">
    <property type="component" value="Chromosome Gxm1"/>
</dbReference>
<evidence type="ECO:0000313" key="1">
    <source>
        <dbReference type="EMBL" id="QFS44121.1"/>
    </source>
</evidence>
<organism evidence="1 2">
    <name type="scientific">Nostoc sphaeroides CCNUC1</name>
    <dbReference type="NCBI Taxonomy" id="2653204"/>
    <lineage>
        <taxon>Bacteria</taxon>
        <taxon>Bacillati</taxon>
        <taxon>Cyanobacteriota</taxon>
        <taxon>Cyanophyceae</taxon>
        <taxon>Nostocales</taxon>
        <taxon>Nostocaceae</taxon>
        <taxon>Nostoc</taxon>
    </lineage>
</organism>
<dbReference type="KEGG" id="nsh:GXM_01594"/>
<dbReference type="EMBL" id="CP045226">
    <property type="protein sequence ID" value="QFS44121.1"/>
    <property type="molecule type" value="Genomic_DNA"/>
</dbReference>
<evidence type="ECO:0000313" key="2">
    <source>
        <dbReference type="Proteomes" id="UP000326678"/>
    </source>
</evidence>
<keyword evidence="2" id="KW-1185">Reference proteome</keyword>
<protein>
    <submittedName>
        <fullName evidence="1">Uncharacterized protein</fullName>
    </submittedName>
</protein>
<dbReference type="AlphaFoldDB" id="A0A5P8VUW5"/>
<accession>A0A5P8VUW5</accession>
<name>A0A5P8VUW5_9NOSO</name>
<reference evidence="1 2" key="1">
    <citation type="submission" date="2019-10" db="EMBL/GenBank/DDBJ databases">
        <title>Genomic and transcriptomic insights into the perfect genentic adaptation of a filamentous nitrogen-fixing cyanobacterium to rice fields.</title>
        <authorList>
            <person name="Chen Z."/>
        </authorList>
    </citation>
    <scope>NUCLEOTIDE SEQUENCE [LARGE SCALE GENOMIC DNA]</scope>
    <source>
        <strain evidence="1">CCNUC1</strain>
    </source>
</reference>
<proteinExistence type="predicted"/>
<gene>
    <name evidence="1" type="ORF">GXM_01594</name>
</gene>